<proteinExistence type="predicted"/>
<evidence type="ECO:0000256" key="2">
    <source>
        <dbReference type="SAM" id="SignalP"/>
    </source>
</evidence>
<evidence type="ECO:0000313" key="4">
    <source>
        <dbReference type="Proteomes" id="UP000442714"/>
    </source>
</evidence>
<gene>
    <name evidence="3" type="ORF">GRI41_12650</name>
</gene>
<evidence type="ECO:0008006" key="5">
    <source>
        <dbReference type="Google" id="ProtNLM"/>
    </source>
</evidence>
<dbReference type="Proteomes" id="UP000442714">
    <property type="component" value="Unassembled WGS sequence"/>
</dbReference>
<comment type="caution">
    <text evidence="3">The sequence shown here is derived from an EMBL/GenBank/DDBJ whole genome shotgun (WGS) entry which is preliminary data.</text>
</comment>
<feature type="region of interest" description="Disordered" evidence="1">
    <location>
        <begin position="205"/>
        <end position="227"/>
    </location>
</feature>
<sequence length="227" mass="24758">MTRPTLLAPAIACALLTGCGSPPSESAAPAASAQTQFWQSLSTHCGKAYAGTLVSDDAADADMQGAEMVMHVRTCDDQQITVPFHIKQTGGEWDRSRTWVFTRLGDDALRLKHDHRHADGESDDVTMYGGDTADAGTAQRQSFPVDQFSIDMFKREGLDASTTNVWSVEVNPADQDGAQFAYQLSRSKALGAPEDRNFRVEFDLTSPIEVPPAPWGHETNKQQPTEE</sequence>
<name>A0A845A215_9SPHN</name>
<dbReference type="EMBL" id="WTYX01000002">
    <property type="protein sequence ID" value="MXO91679.1"/>
    <property type="molecule type" value="Genomic_DNA"/>
</dbReference>
<organism evidence="3 4">
    <name type="scientific">Pontixanthobacter aquaemixtae</name>
    <dbReference type="NCBI Taxonomy" id="1958940"/>
    <lineage>
        <taxon>Bacteria</taxon>
        <taxon>Pseudomonadati</taxon>
        <taxon>Pseudomonadota</taxon>
        <taxon>Alphaproteobacteria</taxon>
        <taxon>Sphingomonadales</taxon>
        <taxon>Erythrobacteraceae</taxon>
        <taxon>Pontixanthobacter</taxon>
    </lineage>
</organism>
<dbReference type="AlphaFoldDB" id="A0A845A215"/>
<evidence type="ECO:0000256" key="1">
    <source>
        <dbReference type="SAM" id="MobiDB-lite"/>
    </source>
</evidence>
<feature type="signal peptide" evidence="2">
    <location>
        <begin position="1"/>
        <end position="27"/>
    </location>
</feature>
<keyword evidence="4" id="KW-1185">Reference proteome</keyword>
<reference evidence="3 4" key="1">
    <citation type="submission" date="2019-12" db="EMBL/GenBank/DDBJ databases">
        <title>Genomic-based taxomic classification of the family Erythrobacteraceae.</title>
        <authorList>
            <person name="Xu L."/>
        </authorList>
    </citation>
    <scope>NUCLEOTIDE SEQUENCE [LARGE SCALE GENOMIC DNA]</scope>
    <source>
        <strain evidence="3 4">KCTC 52763</strain>
    </source>
</reference>
<feature type="chain" id="PRO_5032696473" description="Lipoprotein" evidence="2">
    <location>
        <begin position="28"/>
        <end position="227"/>
    </location>
</feature>
<keyword evidence="2" id="KW-0732">Signal</keyword>
<protein>
    <recommendedName>
        <fullName evidence="5">Lipoprotein</fullName>
    </recommendedName>
</protein>
<dbReference type="PROSITE" id="PS51257">
    <property type="entry name" value="PROKAR_LIPOPROTEIN"/>
    <property type="match status" value="1"/>
</dbReference>
<dbReference type="OrthoDB" id="1524207at2"/>
<evidence type="ECO:0000313" key="3">
    <source>
        <dbReference type="EMBL" id="MXO91679.1"/>
    </source>
</evidence>
<accession>A0A845A215</accession>